<sequence>MISNLKTPCFIINENELKKNIDNMHSSLRKTWGNYIIGYSYKTNSLPWIINYLKENSVYAEVVSDLEYNLAKKINYDSKRIIFNGPNKGKKTFINALKEGAIINIDSSREIDWLSDEEFNKDIKVGIRVNFDLEKECPNETAMGLDGGRFGFSLENGSFNKAVKRINNIKNVKVVGIHLHNSTKTRSLKIYKTLAKKANEIADMFDYELEYIDIGGGFFGGLETKPSYYEYMKTIADELSKKFDKNKTKLIVEPGASIIASPISFLCEVIDVKDTYAKRIVTVNGSRNNIDPLMRKESYFLDLLIEKERKSVKEQIICGYTCMENDRLLAIRDNNELLVGDKLLFNKVGSYTMCLSPLFIEYFPIVYLENDKSEFICVREKWTVDEYMQKSTI</sequence>
<evidence type="ECO:0000259" key="5">
    <source>
        <dbReference type="Pfam" id="PF00278"/>
    </source>
</evidence>
<dbReference type="GO" id="GO:0008836">
    <property type="term" value="F:diaminopimelate decarboxylase activity"/>
    <property type="evidence" value="ECO:0007669"/>
    <property type="project" value="TreeGrafter"/>
</dbReference>
<comment type="similarity">
    <text evidence="4">Belongs to the Orn/Lys/Arg decarboxylase class-II family.</text>
</comment>
<dbReference type="InterPro" id="IPR022643">
    <property type="entry name" value="De-COase2_C"/>
</dbReference>
<gene>
    <name evidence="7" type="ORF">EHZ11_15205</name>
</gene>
<dbReference type="SUPFAM" id="SSF50621">
    <property type="entry name" value="Alanine racemase C-terminal domain-like"/>
    <property type="match status" value="1"/>
</dbReference>
<evidence type="ECO:0000256" key="4">
    <source>
        <dbReference type="RuleBase" id="RU003737"/>
    </source>
</evidence>
<dbReference type="SUPFAM" id="SSF51419">
    <property type="entry name" value="PLP-binding barrel"/>
    <property type="match status" value="1"/>
</dbReference>
<dbReference type="InterPro" id="IPR022644">
    <property type="entry name" value="De-COase2_N"/>
</dbReference>
<accession>A0AAE8FRV7</accession>
<keyword evidence="2 3" id="KW-0663">Pyridoxal phosphate</keyword>
<dbReference type="EMBL" id="RQNR01000016">
    <property type="protein sequence ID" value="RQN22803.1"/>
    <property type="molecule type" value="Genomic_DNA"/>
</dbReference>
<dbReference type="Gene3D" id="2.40.37.10">
    <property type="entry name" value="Lyase, Ornithine Decarboxylase, Chain A, domain 1"/>
    <property type="match status" value="1"/>
</dbReference>
<protein>
    <submittedName>
        <fullName evidence="7">Pyridoxal-dependent decarboxylase</fullName>
    </submittedName>
</protein>
<dbReference type="InterPro" id="IPR009006">
    <property type="entry name" value="Ala_racemase/Decarboxylase_C"/>
</dbReference>
<evidence type="ECO:0000313" key="8">
    <source>
        <dbReference type="Proteomes" id="UP000273641"/>
    </source>
</evidence>
<evidence type="ECO:0000259" key="6">
    <source>
        <dbReference type="Pfam" id="PF02784"/>
    </source>
</evidence>
<evidence type="ECO:0000256" key="1">
    <source>
        <dbReference type="ARBA" id="ARBA00001933"/>
    </source>
</evidence>
<organism evidence="7 8">
    <name type="scientific">Clostridium perfringens</name>
    <dbReference type="NCBI Taxonomy" id="1502"/>
    <lineage>
        <taxon>Bacteria</taxon>
        <taxon>Bacillati</taxon>
        <taxon>Bacillota</taxon>
        <taxon>Clostridia</taxon>
        <taxon>Eubacteriales</taxon>
        <taxon>Clostridiaceae</taxon>
        <taxon>Clostridium</taxon>
    </lineage>
</organism>
<dbReference type="Pfam" id="PF00278">
    <property type="entry name" value="Orn_DAP_Arg_deC"/>
    <property type="match status" value="1"/>
</dbReference>
<feature type="modified residue" description="N6-(pyridoxal phosphate)lysine" evidence="3">
    <location>
        <position position="42"/>
    </location>
</feature>
<dbReference type="AlphaFoldDB" id="A0AAE8FRV7"/>
<evidence type="ECO:0000313" key="7">
    <source>
        <dbReference type="EMBL" id="RQN22803.1"/>
    </source>
</evidence>
<reference evidence="7 8" key="1">
    <citation type="submission" date="2018-11" db="EMBL/GenBank/DDBJ databases">
        <title>Draft genome sequences of potential pathogenic Clostridium perfringens from environmental surface water in the North West Province, South Africa.</title>
        <authorList>
            <person name="Fourie J.C.J."/>
            <person name="Sanko T.J."/>
            <person name="Bezuidenhout C."/>
            <person name="Mienie C."/>
            <person name="Adeleke R."/>
        </authorList>
    </citation>
    <scope>NUCLEOTIDE SEQUENCE [LARGE SCALE GENOMIC DNA]</scope>
    <source>
        <strain evidence="7 8">SC4-C13</strain>
    </source>
</reference>
<comment type="cofactor">
    <cofactor evidence="1 3">
        <name>pyridoxal 5'-phosphate</name>
        <dbReference type="ChEBI" id="CHEBI:597326"/>
    </cofactor>
</comment>
<dbReference type="Pfam" id="PF02784">
    <property type="entry name" value="Orn_Arg_deC_N"/>
    <property type="match status" value="1"/>
</dbReference>
<dbReference type="InterPro" id="IPR029066">
    <property type="entry name" value="PLP-binding_barrel"/>
</dbReference>
<proteinExistence type="inferred from homology"/>
<dbReference type="RefSeq" id="WP_124231084.1">
    <property type="nucleotide sequence ID" value="NZ_CATNZC010000002.1"/>
</dbReference>
<dbReference type="PANTHER" id="PTHR43727:SF2">
    <property type="entry name" value="GROUP IV DECARBOXYLASE"/>
    <property type="match status" value="1"/>
</dbReference>
<comment type="caution">
    <text evidence="7">The sequence shown here is derived from an EMBL/GenBank/DDBJ whole genome shotgun (WGS) entry which is preliminary data.</text>
</comment>
<name>A0AAE8FRV7_CLOPF</name>
<feature type="active site" description="Proton donor" evidence="3">
    <location>
        <position position="322"/>
    </location>
</feature>
<dbReference type="Gene3D" id="3.20.20.10">
    <property type="entry name" value="Alanine racemase"/>
    <property type="match status" value="1"/>
</dbReference>
<evidence type="ECO:0000256" key="2">
    <source>
        <dbReference type="ARBA" id="ARBA00022898"/>
    </source>
</evidence>
<dbReference type="PRINTS" id="PR01179">
    <property type="entry name" value="ODADCRBXLASE"/>
</dbReference>
<feature type="domain" description="Orn/DAP/Arg decarboxylase 2 N-terminal" evidence="6">
    <location>
        <begin position="20"/>
        <end position="260"/>
    </location>
</feature>
<dbReference type="Proteomes" id="UP000273641">
    <property type="component" value="Unassembled WGS sequence"/>
</dbReference>
<evidence type="ECO:0000256" key="3">
    <source>
        <dbReference type="PIRSR" id="PIRSR600183-50"/>
    </source>
</evidence>
<dbReference type="PANTHER" id="PTHR43727">
    <property type="entry name" value="DIAMINOPIMELATE DECARBOXYLASE"/>
    <property type="match status" value="1"/>
</dbReference>
<dbReference type="GO" id="GO:0009089">
    <property type="term" value="P:lysine biosynthetic process via diaminopimelate"/>
    <property type="evidence" value="ECO:0007669"/>
    <property type="project" value="TreeGrafter"/>
</dbReference>
<feature type="domain" description="Orn/DAP/Arg decarboxylase 2 C-terminal" evidence="5">
    <location>
        <begin position="264"/>
        <end position="349"/>
    </location>
</feature>
<dbReference type="InterPro" id="IPR000183">
    <property type="entry name" value="Orn/DAP/Arg_de-COase"/>
</dbReference>